<dbReference type="AlphaFoldDB" id="A0A5J5AKX2"/>
<accession>A0A5J5AKX2</accession>
<evidence type="ECO:0000313" key="2">
    <source>
        <dbReference type="Proteomes" id="UP000325577"/>
    </source>
</evidence>
<keyword evidence="2" id="KW-1185">Reference proteome</keyword>
<sequence>MVVSRLTQISCFVQTTISMEIPSMEVAKGRVPERVQQSGFSARAYASTPMVTVLPTAPPVAIQLHTQGNISSIVDMSSQPQQSGFFGRAYASTPVVALQPTIPSVTIQLHTQVAAQQPYVVIQQ</sequence>
<reference evidence="1 2" key="1">
    <citation type="submission" date="2019-09" db="EMBL/GenBank/DDBJ databases">
        <title>A chromosome-level genome assembly of the Chinese tupelo Nyssa sinensis.</title>
        <authorList>
            <person name="Yang X."/>
            <person name="Kang M."/>
            <person name="Yang Y."/>
            <person name="Xiong H."/>
            <person name="Wang M."/>
            <person name="Zhang Z."/>
            <person name="Wang Z."/>
            <person name="Wu H."/>
            <person name="Ma T."/>
            <person name="Liu J."/>
            <person name="Xi Z."/>
        </authorList>
    </citation>
    <scope>NUCLEOTIDE SEQUENCE [LARGE SCALE GENOMIC DNA]</scope>
    <source>
        <strain evidence="1">J267</strain>
        <tissue evidence="1">Leaf</tissue>
    </source>
</reference>
<dbReference type="Proteomes" id="UP000325577">
    <property type="component" value="Linkage Group LG2"/>
</dbReference>
<proteinExistence type="predicted"/>
<organism evidence="1 2">
    <name type="scientific">Nyssa sinensis</name>
    <dbReference type="NCBI Taxonomy" id="561372"/>
    <lineage>
        <taxon>Eukaryota</taxon>
        <taxon>Viridiplantae</taxon>
        <taxon>Streptophyta</taxon>
        <taxon>Embryophyta</taxon>
        <taxon>Tracheophyta</taxon>
        <taxon>Spermatophyta</taxon>
        <taxon>Magnoliopsida</taxon>
        <taxon>eudicotyledons</taxon>
        <taxon>Gunneridae</taxon>
        <taxon>Pentapetalae</taxon>
        <taxon>asterids</taxon>
        <taxon>Cornales</taxon>
        <taxon>Nyssaceae</taxon>
        <taxon>Nyssa</taxon>
    </lineage>
</organism>
<gene>
    <name evidence="1" type="ORF">F0562_006039</name>
</gene>
<protein>
    <submittedName>
        <fullName evidence="1">Uncharacterized protein</fullName>
    </submittedName>
</protein>
<evidence type="ECO:0000313" key="1">
    <source>
        <dbReference type="EMBL" id="KAA8531330.1"/>
    </source>
</evidence>
<name>A0A5J5AKX2_9ASTE</name>
<dbReference type="EMBL" id="CM018043">
    <property type="protein sequence ID" value="KAA8531330.1"/>
    <property type="molecule type" value="Genomic_DNA"/>
</dbReference>